<dbReference type="AlphaFoldDB" id="A0A0K2UGM4"/>
<evidence type="ECO:0000313" key="1">
    <source>
        <dbReference type="EMBL" id="CDW37364.1"/>
    </source>
</evidence>
<accession>A0A0K2UGM4</accession>
<sequence>MFIIGINFMTCIQLQIPT</sequence>
<protein>
    <submittedName>
        <fullName evidence="1">Uncharacterized protein</fullName>
    </submittedName>
</protein>
<organism evidence="1">
    <name type="scientific">Lepeophtheirus salmonis</name>
    <name type="common">Salmon louse</name>
    <name type="synonym">Caligus salmonis</name>
    <dbReference type="NCBI Taxonomy" id="72036"/>
    <lineage>
        <taxon>Eukaryota</taxon>
        <taxon>Metazoa</taxon>
        <taxon>Ecdysozoa</taxon>
        <taxon>Arthropoda</taxon>
        <taxon>Crustacea</taxon>
        <taxon>Multicrustacea</taxon>
        <taxon>Hexanauplia</taxon>
        <taxon>Copepoda</taxon>
        <taxon>Siphonostomatoida</taxon>
        <taxon>Caligidae</taxon>
        <taxon>Lepeophtheirus</taxon>
    </lineage>
</organism>
<proteinExistence type="predicted"/>
<name>A0A0K2UGM4_LEPSM</name>
<reference evidence="1" key="1">
    <citation type="submission" date="2014-05" db="EMBL/GenBank/DDBJ databases">
        <authorList>
            <person name="Chronopoulou M."/>
        </authorList>
    </citation>
    <scope>NUCLEOTIDE SEQUENCE</scope>
    <source>
        <tissue evidence="1">Whole organism</tissue>
    </source>
</reference>
<dbReference type="EMBL" id="HACA01020003">
    <property type="protein sequence ID" value="CDW37364.1"/>
    <property type="molecule type" value="Transcribed_RNA"/>
</dbReference>